<protein>
    <submittedName>
        <fullName evidence="2">Uncharacterized protein</fullName>
    </submittedName>
</protein>
<evidence type="ECO:0000256" key="1">
    <source>
        <dbReference type="SAM" id="SignalP"/>
    </source>
</evidence>
<reference evidence="2" key="1">
    <citation type="submission" date="2020-09" db="EMBL/GenBank/DDBJ databases">
        <title>Genome-Enabled Discovery of Anthraquinone Biosynthesis in Senna tora.</title>
        <authorList>
            <person name="Kang S.-H."/>
            <person name="Pandey R.P."/>
            <person name="Lee C.-M."/>
            <person name="Sim J.-S."/>
            <person name="Jeong J.-T."/>
            <person name="Choi B.-S."/>
            <person name="Jung M."/>
            <person name="Ginzburg D."/>
            <person name="Zhao K."/>
            <person name="Won S.Y."/>
            <person name="Oh T.-J."/>
            <person name="Yu Y."/>
            <person name="Kim N.-H."/>
            <person name="Lee O.R."/>
            <person name="Lee T.-H."/>
            <person name="Bashyal P."/>
            <person name="Kim T.-S."/>
            <person name="Lee W.-H."/>
            <person name="Kawkins C."/>
            <person name="Kim C.-K."/>
            <person name="Kim J.S."/>
            <person name="Ahn B.O."/>
            <person name="Rhee S.Y."/>
            <person name="Sohng J.K."/>
        </authorList>
    </citation>
    <scope>NUCLEOTIDE SEQUENCE</scope>
    <source>
        <tissue evidence="2">Leaf</tissue>
    </source>
</reference>
<dbReference type="AlphaFoldDB" id="A0A834VXW1"/>
<feature type="signal peptide" evidence="1">
    <location>
        <begin position="1"/>
        <end position="30"/>
    </location>
</feature>
<keyword evidence="1" id="KW-0732">Signal</keyword>
<comment type="caution">
    <text evidence="2">The sequence shown here is derived from an EMBL/GenBank/DDBJ whole genome shotgun (WGS) entry which is preliminary data.</text>
</comment>
<dbReference type="EMBL" id="JAAIUW010000013">
    <property type="protein sequence ID" value="KAF7802248.1"/>
    <property type="molecule type" value="Genomic_DNA"/>
</dbReference>
<evidence type="ECO:0000313" key="3">
    <source>
        <dbReference type="Proteomes" id="UP000634136"/>
    </source>
</evidence>
<feature type="chain" id="PRO_5033066340" evidence="1">
    <location>
        <begin position="31"/>
        <end position="63"/>
    </location>
</feature>
<sequence>MFLLSRNSSTLCPNFLASASSLFLLQLLRAMEVSVKSIIKSTFVWDRARRQEEGDDKGGVGGW</sequence>
<organism evidence="2 3">
    <name type="scientific">Senna tora</name>
    <dbReference type="NCBI Taxonomy" id="362788"/>
    <lineage>
        <taxon>Eukaryota</taxon>
        <taxon>Viridiplantae</taxon>
        <taxon>Streptophyta</taxon>
        <taxon>Embryophyta</taxon>
        <taxon>Tracheophyta</taxon>
        <taxon>Spermatophyta</taxon>
        <taxon>Magnoliopsida</taxon>
        <taxon>eudicotyledons</taxon>
        <taxon>Gunneridae</taxon>
        <taxon>Pentapetalae</taxon>
        <taxon>rosids</taxon>
        <taxon>fabids</taxon>
        <taxon>Fabales</taxon>
        <taxon>Fabaceae</taxon>
        <taxon>Caesalpinioideae</taxon>
        <taxon>Cassia clade</taxon>
        <taxon>Senna</taxon>
    </lineage>
</organism>
<accession>A0A834VXW1</accession>
<proteinExistence type="predicted"/>
<dbReference type="Proteomes" id="UP000634136">
    <property type="component" value="Unassembled WGS sequence"/>
</dbReference>
<gene>
    <name evidence="2" type="ORF">G2W53_041359</name>
</gene>
<evidence type="ECO:0000313" key="2">
    <source>
        <dbReference type="EMBL" id="KAF7802248.1"/>
    </source>
</evidence>
<name>A0A834VXW1_9FABA</name>
<keyword evidence="3" id="KW-1185">Reference proteome</keyword>